<organism evidence="2 3">
    <name type="scientific">Nesterenkonia rhizosphaerae</name>
    <dbReference type="NCBI Taxonomy" id="1348272"/>
    <lineage>
        <taxon>Bacteria</taxon>
        <taxon>Bacillati</taxon>
        <taxon>Actinomycetota</taxon>
        <taxon>Actinomycetes</taxon>
        <taxon>Micrococcales</taxon>
        <taxon>Micrococcaceae</taxon>
        <taxon>Nesterenkonia</taxon>
    </lineage>
</organism>
<protein>
    <recommendedName>
        <fullName evidence="4">ATP-binding protein</fullName>
    </recommendedName>
</protein>
<comment type="caution">
    <text evidence="2">The sequence shown here is derived from an EMBL/GenBank/DDBJ whole genome shotgun (WGS) entry which is preliminary data.</text>
</comment>
<dbReference type="SUPFAM" id="SSF52540">
    <property type="entry name" value="P-loop containing nucleoside triphosphate hydrolases"/>
    <property type="match status" value="1"/>
</dbReference>
<evidence type="ECO:0000256" key="1">
    <source>
        <dbReference type="SAM" id="MobiDB-lite"/>
    </source>
</evidence>
<sequence length="824" mass="89029">MFQLFSFERSTDAASDPAAYSTRVSSAAAAAAPKGGVFSRDKHACLFAVRGEGSYTPVLGLDTSVNEKSAQLMGQAFGTRSRRLDELPAEVRQSRGFAQLVLNSQALVGSTQAGADPAEVARVLSTSMPPGCWVGVSFRAPTSNETKWHMRWLQHRHDAAAPTHNSIRQGVVAASFYAGGPTTQDACEALGLLASSMPGFDLDVRARPVPKVARGTVRSFLLAGVLAALWMLGVPFPDALYDSLKEAAEIDVQDQVALVWSYLWVPVVGFAAGGLRGVLASPVARLKRSLRTTGALPAPAQRKGKPAAPQRERWEQRGFDRETGSPRQPRHIKERPGGYPLADDVFKFGASTFTSMANPHGSSLVSSAGVAERAATPELLEADGLIIGEAAGEPVPIPSRAMRFGTMVFGRPGSGKTSLLQGLWGFLCQERVQPSGHPDRPGEQSALIAFETKGKGAAGYLGWAEYYGDRCALITARDPDSIAIDPFYINAPLRERALHAVDCFVYAYDEGAVGDRSREALRAVYTAAFCFMDHQIIDQVWAGSPEGKRLFTHPDVSVHDYAHALLAGLGEEPFQDLMATLGAYTKYSSRELSAAEHEDALAAQDAMGVIASKSAAARATYCEAPRNKVDDLRSMGFYFTSARRQASWHQVLNGKRSVVVNTGSVEGFRRMAESQTQLLTRMLVFSLHAAIMEVCTNWEDTGESVSIFADELAMLQGSSPDILVSWRAQGRTYGVRTFFATQEPELLLAKLLKSVMTYATVGSFIQPAIDQAEVVSKQLNSEVSPQDLAALNKYELALRTQVEDRPQPTVVVAVKDFDAIAGLR</sequence>
<evidence type="ECO:0008006" key="4">
    <source>
        <dbReference type="Google" id="ProtNLM"/>
    </source>
</evidence>
<dbReference type="RefSeq" id="WP_345478036.1">
    <property type="nucleotide sequence ID" value="NZ_BAABLW010000007.1"/>
</dbReference>
<name>A0ABP9G6R8_9MICC</name>
<evidence type="ECO:0000313" key="2">
    <source>
        <dbReference type="EMBL" id="GAA4924223.1"/>
    </source>
</evidence>
<dbReference type="InterPro" id="IPR027417">
    <property type="entry name" value="P-loop_NTPase"/>
</dbReference>
<keyword evidence="3" id="KW-1185">Reference proteome</keyword>
<reference evidence="3" key="1">
    <citation type="journal article" date="2019" name="Int. J. Syst. Evol. Microbiol.">
        <title>The Global Catalogue of Microorganisms (GCM) 10K type strain sequencing project: providing services to taxonomists for standard genome sequencing and annotation.</title>
        <authorList>
            <consortium name="The Broad Institute Genomics Platform"/>
            <consortium name="The Broad Institute Genome Sequencing Center for Infectious Disease"/>
            <person name="Wu L."/>
            <person name="Ma J."/>
        </authorList>
    </citation>
    <scope>NUCLEOTIDE SEQUENCE [LARGE SCALE GENOMIC DNA]</scope>
    <source>
        <strain evidence="3">JCM 19129</strain>
    </source>
</reference>
<feature type="compositionally biased region" description="Basic and acidic residues" evidence="1">
    <location>
        <begin position="310"/>
        <end position="324"/>
    </location>
</feature>
<feature type="region of interest" description="Disordered" evidence="1">
    <location>
        <begin position="294"/>
        <end position="336"/>
    </location>
</feature>
<gene>
    <name evidence="2" type="ORF">GCM10025790_21790</name>
</gene>
<evidence type="ECO:0000313" key="3">
    <source>
        <dbReference type="Proteomes" id="UP001500368"/>
    </source>
</evidence>
<dbReference type="Proteomes" id="UP001500368">
    <property type="component" value="Unassembled WGS sequence"/>
</dbReference>
<dbReference type="EMBL" id="BAABLW010000007">
    <property type="protein sequence ID" value="GAA4924223.1"/>
    <property type="molecule type" value="Genomic_DNA"/>
</dbReference>
<accession>A0ABP9G6R8</accession>
<proteinExistence type="predicted"/>